<evidence type="ECO:0000256" key="4">
    <source>
        <dbReference type="ARBA" id="ARBA00022692"/>
    </source>
</evidence>
<feature type="transmembrane region" description="Helical" evidence="7">
    <location>
        <begin position="249"/>
        <end position="270"/>
    </location>
</feature>
<feature type="transmembrane region" description="Helical" evidence="7">
    <location>
        <begin position="50"/>
        <end position="71"/>
    </location>
</feature>
<feature type="transmembrane region" description="Helical" evidence="7">
    <location>
        <begin position="320"/>
        <end position="339"/>
    </location>
</feature>
<dbReference type="Proteomes" id="UP000440578">
    <property type="component" value="Unassembled WGS sequence"/>
</dbReference>
<organism evidence="9 10">
    <name type="scientific">Amphibalanus amphitrite</name>
    <name type="common">Striped barnacle</name>
    <name type="synonym">Balanus amphitrite</name>
    <dbReference type="NCBI Taxonomy" id="1232801"/>
    <lineage>
        <taxon>Eukaryota</taxon>
        <taxon>Metazoa</taxon>
        <taxon>Ecdysozoa</taxon>
        <taxon>Arthropoda</taxon>
        <taxon>Crustacea</taxon>
        <taxon>Multicrustacea</taxon>
        <taxon>Cirripedia</taxon>
        <taxon>Thoracica</taxon>
        <taxon>Thoracicalcarea</taxon>
        <taxon>Balanomorpha</taxon>
        <taxon>Balanoidea</taxon>
        <taxon>Balanidae</taxon>
        <taxon>Amphibalaninae</taxon>
        <taxon>Amphibalanus</taxon>
    </lineage>
</organism>
<dbReference type="InterPro" id="IPR018629">
    <property type="entry name" value="XK-rel"/>
</dbReference>
<keyword evidence="10" id="KW-1185">Reference proteome</keyword>
<feature type="transmembrane region" description="Helical" evidence="7">
    <location>
        <begin position="20"/>
        <end position="38"/>
    </location>
</feature>
<feature type="transmembrane region" description="Helical" evidence="7">
    <location>
        <begin position="147"/>
        <end position="171"/>
    </location>
</feature>
<feature type="region of interest" description="Disordered" evidence="8">
    <location>
        <begin position="719"/>
        <end position="783"/>
    </location>
</feature>
<keyword evidence="3" id="KW-1003">Cell membrane</keyword>
<feature type="region of interest" description="Disordered" evidence="8">
    <location>
        <begin position="495"/>
        <end position="515"/>
    </location>
</feature>
<feature type="compositionally biased region" description="Low complexity" evidence="8">
    <location>
        <begin position="596"/>
        <end position="609"/>
    </location>
</feature>
<dbReference type="EMBL" id="VIIS01000344">
    <property type="protein sequence ID" value="KAF0310113.1"/>
    <property type="molecule type" value="Genomic_DNA"/>
</dbReference>
<feature type="region of interest" description="Disordered" evidence="8">
    <location>
        <begin position="430"/>
        <end position="479"/>
    </location>
</feature>
<dbReference type="GO" id="GO:0005886">
    <property type="term" value="C:plasma membrane"/>
    <property type="evidence" value="ECO:0007669"/>
    <property type="project" value="UniProtKB-SubCell"/>
</dbReference>
<evidence type="ECO:0000313" key="10">
    <source>
        <dbReference type="Proteomes" id="UP000440578"/>
    </source>
</evidence>
<evidence type="ECO:0000256" key="2">
    <source>
        <dbReference type="ARBA" id="ARBA00008789"/>
    </source>
</evidence>
<feature type="region of interest" description="Disordered" evidence="8">
    <location>
        <begin position="584"/>
        <end position="609"/>
    </location>
</feature>
<feature type="transmembrane region" description="Helical" evidence="7">
    <location>
        <begin position="351"/>
        <end position="371"/>
    </location>
</feature>
<proteinExistence type="inferred from homology"/>
<dbReference type="AlphaFoldDB" id="A0A6A4WVS7"/>
<evidence type="ECO:0000256" key="6">
    <source>
        <dbReference type="ARBA" id="ARBA00023136"/>
    </source>
</evidence>
<evidence type="ECO:0000256" key="5">
    <source>
        <dbReference type="ARBA" id="ARBA00022989"/>
    </source>
</evidence>
<evidence type="ECO:0000256" key="7">
    <source>
        <dbReference type="RuleBase" id="RU910716"/>
    </source>
</evidence>
<comment type="caution">
    <text evidence="9">The sequence shown here is derived from an EMBL/GenBank/DDBJ whole genome shotgun (WGS) entry which is preliminary data.</text>
</comment>
<comment type="similarity">
    <text evidence="2 7">Belongs to the XK family.</text>
</comment>
<comment type="subcellular location">
    <subcellularLocation>
        <location evidence="1">Cell membrane</location>
        <topology evidence="1">Multi-pass membrane protein</topology>
    </subcellularLocation>
    <subcellularLocation>
        <location evidence="7">Membrane</location>
        <topology evidence="7">Multi-pass membrane protein</topology>
    </subcellularLocation>
</comment>
<dbReference type="InterPro" id="IPR050895">
    <property type="entry name" value="XK-related_scramblase"/>
</dbReference>
<reference evidence="9 10" key="1">
    <citation type="submission" date="2019-07" db="EMBL/GenBank/DDBJ databases">
        <title>Draft genome assembly of a fouling barnacle, Amphibalanus amphitrite (Darwin, 1854): The first reference genome for Thecostraca.</title>
        <authorList>
            <person name="Kim W."/>
        </authorList>
    </citation>
    <scope>NUCLEOTIDE SEQUENCE [LARGE SCALE GENOMIC DNA]</scope>
    <source>
        <strain evidence="9">SNU_AA5</strain>
        <tissue evidence="9">Soma without cirri and trophi</tissue>
    </source>
</reference>
<sequence length="807" mass="86056">MSKEGETTDPERRRLRQTAAILLGCHLLELVLTVWLTADLWSQQRRPLCLALLALLVTANILVAAASLVWVHRQLRFGDRCAGRLVCYLLHAVGGALLWRALKLGLVFDARDVREFATLRHLLVHVQTLPVCLVQMYASYQTGSIGVFPAAPVVALLAGAVTTVVLASSVFSRASGGGGGELGRSGGGGSALSLPTLPEPADSPLAVPRGAAADWTGADDAWSRLLVAVQALCLLWARLTALATFASLWLGWAVGVVALHWTLAAVWLAAQQYLTSEQRSPASKAVRVAFLAYLLIFDWQVNRDSGSALTVCARPRAAAVYYLAVGLQNAVLLGLWVAFSAHIPHTKLATVTGAAATFSVGAVILVMLYCYSAETALGAQPEHVLTAHVGEKPSSVSETYVDYKLEEESAAERRRRVGNLYTAFPVLSRSDRSTDNHSANSRNTNTLCELEVGRGEPLTLAPRRLRHGSPGSDTASSASRAAAVAAVVGHCVTSTPKRAPWEKTPSRPTRPSRQTRHVCAPGAACHCRLFDAHTGLHVLEPRHPAGSHTDGRPFRVLCAGCLRAHDPLLTPCAPLPAGTAHIHGAPTSVSTTDYPSVSEASERASVSSSDGSALSCSTYTTWPPRSVGGEPLSWLLPPDLTGREYVQAWLELCGQRPPPEGRPKKKLCRRQHAGCPQVGCGGVGQPVSPATRPRKLSKKQRLKGVLLKNKLCRRAGRLRARSVSPRPSEVRNNTPPAPLVAERRTPPAPPVEQAANLAPLAAERRTPPAPPVDQAATLAPLDNAPAPAPLPAMNNVPNFVQNVEAYV</sequence>
<evidence type="ECO:0000256" key="3">
    <source>
        <dbReference type="ARBA" id="ARBA00022475"/>
    </source>
</evidence>
<keyword evidence="5 7" id="KW-1133">Transmembrane helix</keyword>
<keyword evidence="6 7" id="KW-0472">Membrane</keyword>
<gene>
    <name evidence="9" type="ORF">FJT64_018806</name>
</gene>
<dbReference type="PANTHER" id="PTHR16024">
    <property type="entry name" value="XK-RELATED PROTEIN"/>
    <property type="match status" value="1"/>
</dbReference>
<accession>A0A6A4WVS7</accession>
<name>A0A6A4WVS7_AMPAM</name>
<feature type="compositionally biased region" description="Polar residues" evidence="8">
    <location>
        <begin position="436"/>
        <end position="447"/>
    </location>
</feature>
<dbReference type="Pfam" id="PF09815">
    <property type="entry name" value="XK-related"/>
    <property type="match status" value="1"/>
</dbReference>
<protein>
    <recommendedName>
        <fullName evidence="7">XK-related protein</fullName>
    </recommendedName>
</protein>
<keyword evidence="4 7" id="KW-0812">Transmembrane</keyword>
<evidence type="ECO:0000313" key="9">
    <source>
        <dbReference type="EMBL" id="KAF0310113.1"/>
    </source>
</evidence>
<evidence type="ECO:0000256" key="1">
    <source>
        <dbReference type="ARBA" id="ARBA00004651"/>
    </source>
</evidence>
<dbReference type="PANTHER" id="PTHR16024:SF28">
    <property type="entry name" value="XK-RELATED PROTEIN"/>
    <property type="match status" value="1"/>
</dbReference>
<dbReference type="OrthoDB" id="6356248at2759"/>
<evidence type="ECO:0000256" key="8">
    <source>
        <dbReference type="SAM" id="MobiDB-lite"/>
    </source>
</evidence>
<feature type="transmembrane region" description="Helical" evidence="7">
    <location>
        <begin position="282"/>
        <end position="299"/>
    </location>
</feature>